<evidence type="ECO:0000256" key="15">
    <source>
        <dbReference type="ARBA" id="ARBA00023180"/>
    </source>
</evidence>
<evidence type="ECO:0000256" key="1">
    <source>
        <dbReference type="ARBA" id="ARBA00004251"/>
    </source>
</evidence>
<evidence type="ECO:0000256" key="14">
    <source>
        <dbReference type="ARBA" id="ARBA00023170"/>
    </source>
</evidence>
<keyword evidence="7" id="KW-0547">Nucleotide-binding</keyword>
<evidence type="ECO:0000256" key="4">
    <source>
        <dbReference type="ARBA" id="ARBA00022679"/>
    </source>
</evidence>
<evidence type="ECO:0000313" key="17">
    <source>
        <dbReference type="EMBL" id="EAY01565.1"/>
    </source>
</evidence>
<evidence type="ECO:0000256" key="5">
    <source>
        <dbReference type="ARBA" id="ARBA00022692"/>
    </source>
</evidence>
<keyword evidence="10" id="KW-1133">Transmembrane helix</keyword>
<evidence type="ECO:0000256" key="10">
    <source>
        <dbReference type="ARBA" id="ARBA00022989"/>
    </source>
</evidence>
<keyword evidence="18" id="KW-1185">Reference proteome</keyword>
<dbReference type="InParanoid" id="A2F0I5"/>
<dbReference type="InterPro" id="IPR055163">
    <property type="entry name" value="ALK/LTK-like_GRD"/>
</dbReference>
<comment type="subcellular location">
    <subcellularLocation>
        <location evidence="1">Cell membrane</location>
        <topology evidence="1">Single-pass type I membrane protein</topology>
    </subcellularLocation>
</comment>
<keyword evidence="6" id="KW-0732">Signal</keyword>
<dbReference type="RefSeq" id="XP_001314206.1">
    <property type="nucleotide sequence ID" value="XM_001314192.1"/>
</dbReference>
<sequence>MSSIQFEFRVPRGVESFQLQSGIWLMKIWGAQGGSFNSSGGHGAYSEAILILDKITTLYAYVGAQGKCGHTNFTTGPFQGGPNKICDFDSCTGGSATFISRDPFGKNILLISGAGGGSGYCLGEFFGGVGSPFAGDALGDATELPKEDVKKVRGKGATSTRPGSGGIYIGNKNYGPTQGIIGNYLKGGDANCSASGSAGGGGSGYFGGGGGADLAGGGGGSSYASPDLYNVILLGGDKTFNSPSGNPVIGHTGDGFIRIEPSSPFTLEKNTIGCKCSYQRNNFILYSAHLFSIGLVSLMFA</sequence>
<keyword evidence="11" id="KW-0472">Membrane</keyword>
<dbReference type="VEuPathDB" id="TrichDB:TVAG_025630"/>
<keyword evidence="13" id="KW-1015">Disulfide bond</keyword>
<evidence type="ECO:0000313" key="18">
    <source>
        <dbReference type="Proteomes" id="UP000001542"/>
    </source>
</evidence>
<gene>
    <name evidence="17" type="ORF">TVAG_025630</name>
</gene>
<dbReference type="SMR" id="A2F0I5"/>
<dbReference type="Pfam" id="PF12810">
    <property type="entry name" value="ALK_LTK_GRD"/>
    <property type="match status" value="1"/>
</dbReference>
<evidence type="ECO:0000256" key="6">
    <source>
        <dbReference type="ARBA" id="ARBA00022729"/>
    </source>
</evidence>
<organism evidence="17 18">
    <name type="scientific">Trichomonas vaginalis (strain ATCC PRA-98 / G3)</name>
    <dbReference type="NCBI Taxonomy" id="412133"/>
    <lineage>
        <taxon>Eukaryota</taxon>
        <taxon>Metamonada</taxon>
        <taxon>Parabasalia</taxon>
        <taxon>Trichomonadida</taxon>
        <taxon>Trichomonadidae</taxon>
        <taxon>Trichomonas</taxon>
    </lineage>
</organism>
<evidence type="ECO:0000256" key="3">
    <source>
        <dbReference type="ARBA" id="ARBA00022475"/>
    </source>
</evidence>
<keyword evidence="5" id="KW-0812">Transmembrane</keyword>
<evidence type="ECO:0000256" key="9">
    <source>
        <dbReference type="ARBA" id="ARBA00022840"/>
    </source>
</evidence>
<dbReference type="Proteomes" id="UP000001542">
    <property type="component" value="Unassembled WGS sequence"/>
</dbReference>
<keyword evidence="8" id="KW-0418">Kinase</keyword>
<evidence type="ECO:0000256" key="12">
    <source>
        <dbReference type="ARBA" id="ARBA00023137"/>
    </source>
</evidence>
<dbReference type="EMBL" id="DS113563">
    <property type="protein sequence ID" value="EAY01565.1"/>
    <property type="molecule type" value="Genomic_DNA"/>
</dbReference>
<evidence type="ECO:0000259" key="16">
    <source>
        <dbReference type="Pfam" id="PF12810"/>
    </source>
</evidence>
<name>A2F0I5_TRIV3</name>
<dbReference type="KEGG" id="tva:4759391"/>
<evidence type="ECO:0000256" key="2">
    <source>
        <dbReference type="ARBA" id="ARBA00011902"/>
    </source>
</evidence>
<keyword evidence="14" id="KW-0675">Receptor</keyword>
<dbReference type="EC" id="2.7.10.1" evidence="2"/>
<feature type="domain" description="ALK/LTK-like glycine-rich" evidence="16">
    <location>
        <begin position="16"/>
        <end position="260"/>
    </location>
</feature>
<keyword evidence="15" id="KW-0325">Glycoprotein</keyword>
<dbReference type="AlphaFoldDB" id="A2F0I5"/>
<evidence type="ECO:0000256" key="11">
    <source>
        <dbReference type="ARBA" id="ARBA00023136"/>
    </source>
</evidence>
<keyword evidence="4" id="KW-0808">Transferase</keyword>
<evidence type="ECO:0000256" key="7">
    <source>
        <dbReference type="ARBA" id="ARBA00022741"/>
    </source>
</evidence>
<keyword evidence="3" id="KW-1003">Cell membrane</keyword>
<dbReference type="GO" id="GO:0005886">
    <property type="term" value="C:plasma membrane"/>
    <property type="evidence" value="ECO:0007669"/>
    <property type="project" value="UniProtKB-SubCell"/>
</dbReference>
<evidence type="ECO:0000256" key="8">
    <source>
        <dbReference type="ARBA" id="ARBA00022777"/>
    </source>
</evidence>
<dbReference type="GO" id="GO:0004714">
    <property type="term" value="F:transmembrane receptor protein tyrosine kinase activity"/>
    <property type="evidence" value="ECO:0007669"/>
    <property type="project" value="UniProtKB-EC"/>
</dbReference>
<dbReference type="VEuPathDB" id="TrichDB:TVAGG3_0329000"/>
<dbReference type="GO" id="GO:0005524">
    <property type="term" value="F:ATP binding"/>
    <property type="evidence" value="ECO:0007669"/>
    <property type="project" value="UniProtKB-KW"/>
</dbReference>
<reference evidence="17" key="1">
    <citation type="submission" date="2006-10" db="EMBL/GenBank/DDBJ databases">
        <authorList>
            <person name="Amadeo P."/>
            <person name="Zhao Q."/>
            <person name="Wortman J."/>
            <person name="Fraser-Liggett C."/>
            <person name="Carlton J."/>
        </authorList>
    </citation>
    <scope>NUCLEOTIDE SEQUENCE</scope>
    <source>
        <strain evidence="17">G3</strain>
    </source>
</reference>
<proteinExistence type="predicted"/>
<keyword evidence="12" id="KW-0829">Tyrosine-protein kinase</keyword>
<protein>
    <recommendedName>
        <fullName evidence="2">receptor protein-tyrosine kinase</fullName>
        <ecNumber evidence="2">2.7.10.1</ecNumber>
    </recommendedName>
</protein>
<accession>A2F0I5</accession>
<keyword evidence="9" id="KW-0067">ATP-binding</keyword>
<reference evidence="17" key="2">
    <citation type="journal article" date="2007" name="Science">
        <title>Draft genome sequence of the sexually transmitted pathogen Trichomonas vaginalis.</title>
        <authorList>
            <person name="Carlton J.M."/>
            <person name="Hirt R.P."/>
            <person name="Silva J.C."/>
            <person name="Delcher A.L."/>
            <person name="Schatz M."/>
            <person name="Zhao Q."/>
            <person name="Wortman J.R."/>
            <person name="Bidwell S.L."/>
            <person name="Alsmark U.C.M."/>
            <person name="Besteiro S."/>
            <person name="Sicheritz-Ponten T."/>
            <person name="Noel C.J."/>
            <person name="Dacks J.B."/>
            <person name="Foster P.G."/>
            <person name="Simillion C."/>
            <person name="Van de Peer Y."/>
            <person name="Miranda-Saavedra D."/>
            <person name="Barton G.J."/>
            <person name="Westrop G.D."/>
            <person name="Mueller S."/>
            <person name="Dessi D."/>
            <person name="Fiori P.L."/>
            <person name="Ren Q."/>
            <person name="Paulsen I."/>
            <person name="Zhang H."/>
            <person name="Bastida-Corcuera F.D."/>
            <person name="Simoes-Barbosa A."/>
            <person name="Brown M.T."/>
            <person name="Hayes R.D."/>
            <person name="Mukherjee M."/>
            <person name="Okumura C.Y."/>
            <person name="Schneider R."/>
            <person name="Smith A.J."/>
            <person name="Vanacova S."/>
            <person name="Villalvazo M."/>
            <person name="Haas B.J."/>
            <person name="Pertea M."/>
            <person name="Feldblyum T.V."/>
            <person name="Utterback T.R."/>
            <person name="Shu C.L."/>
            <person name="Osoegawa K."/>
            <person name="de Jong P.J."/>
            <person name="Hrdy I."/>
            <person name="Horvathova L."/>
            <person name="Zubacova Z."/>
            <person name="Dolezal P."/>
            <person name="Malik S.B."/>
            <person name="Logsdon J.M. Jr."/>
            <person name="Henze K."/>
            <person name="Gupta A."/>
            <person name="Wang C.C."/>
            <person name="Dunne R.L."/>
            <person name="Upcroft J.A."/>
            <person name="Upcroft P."/>
            <person name="White O."/>
            <person name="Salzberg S.L."/>
            <person name="Tang P."/>
            <person name="Chiu C.-H."/>
            <person name="Lee Y.-S."/>
            <person name="Embley T.M."/>
            <person name="Coombs G.H."/>
            <person name="Mottram J.C."/>
            <person name="Tachezy J."/>
            <person name="Fraser-Liggett C.M."/>
            <person name="Johnson P.J."/>
        </authorList>
    </citation>
    <scope>NUCLEOTIDE SEQUENCE [LARGE SCALE GENOMIC DNA]</scope>
    <source>
        <strain evidence="17">G3</strain>
    </source>
</reference>
<evidence type="ECO:0000256" key="13">
    <source>
        <dbReference type="ARBA" id="ARBA00023157"/>
    </source>
</evidence>